<sequence>MQKDLAIPNSALRNGFIELSCGRCFLLTHIFLDSTSAVIALPPFAEEINKTRHLVGNTMRQLSAAGLSCFMLDNYGTGDSEGDLDTASTAIWREDIVQLLRQLQQQGFTEVSFVAIRFGALQLFDLLNSSPMPLTVKQIVLWQPFFEVAKFWQQFARIRVAEAMARGEKLSQKELEQQLNNGNTIEIAGYPISPAFYQSLLKMQTQLPTALNSLAVSWFETSQLDSIALPVQKMRDTLQHVCELQFYQLKADPYWQTNELASADELIRLTIHQLTTMPA</sequence>
<organism evidence="1 2">
    <name type="scientific">Alishewanella jeotgali KCTC 22429</name>
    <dbReference type="NCBI Taxonomy" id="1129374"/>
    <lineage>
        <taxon>Bacteria</taxon>
        <taxon>Pseudomonadati</taxon>
        <taxon>Pseudomonadota</taxon>
        <taxon>Gammaproteobacteria</taxon>
        <taxon>Alteromonadales</taxon>
        <taxon>Alteromonadaceae</taxon>
        <taxon>Alishewanella</taxon>
    </lineage>
</organism>
<proteinExistence type="predicted"/>
<accession>H3ZB99</accession>
<gene>
    <name evidence="1" type="ORF">AJE_03021</name>
</gene>
<dbReference type="EMBL" id="AHTH01000005">
    <property type="protein sequence ID" value="EHR42213.1"/>
    <property type="molecule type" value="Genomic_DNA"/>
</dbReference>
<evidence type="ECO:0000313" key="2">
    <source>
        <dbReference type="Proteomes" id="UP000012046"/>
    </source>
</evidence>
<keyword evidence="2" id="KW-1185">Reference proteome</keyword>
<dbReference type="InterPro" id="IPR029058">
    <property type="entry name" value="AB_hydrolase_fold"/>
</dbReference>
<name>H3ZB99_9ALTE</name>
<reference evidence="1 2" key="1">
    <citation type="journal article" date="2012" name="J. Bacteriol.">
        <title>Genome Sequence of Extracellular-Protease-Producing Alishewanella jeotgali Isolated from Traditional Korean Fermented Seafood.</title>
        <authorList>
            <person name="Jung J."/>
            <person name="Chun J."/>
            <person name="Park W."/>
        </authorList>
    </citation>
    <scope>NUCLEOTIDE SEQUENCE [LARGE SCALE GENOMIC DNA]</scope>
    <source>
        <strain evidence="1 2">KCTC 22429</strain>
    </source>
</reference>
<dbReference type="STRING" id="1129374.AJE_03021"/>
<comment type="caution">
    <text evidence="1">The sequence shown here is derived from an EMBL/GenBank/DDBJ whole genome shotgun (WGS) entry which is preliminary data.</text>
</comment>
<keyword evidence="1" id="KW-0808">Transferase</keyword>
<dbReference type="AlphaFoldDB" id="H3ZB99"/>
<dbReference type="GO" id="GO:0016740">
    <property type="term" value="F:transferase activity"/>
    <property type="evidence" value="ECO:0007669"/>
    <property type="project" value="UniProtKB-KW"/>
</dbReference>
<dbReference type="SUPFAM" id="SSF53474">
    <property type="entry name" value="alpha/beta-Hydrolases"/>
    <property type="match status" value="1"/>
</dbReference>
<dbReference type="eggNOG" id="COG1073">
    <property type="taxonomic scope" value="Bacteria"/>
</dbReference>
<dbReference type="Gene3D" id="3.40.50.1820">
    <property type="entry name" value="alpha/beta hydrolase"/>
    <property type="match status" value="1"/>
</dbReference>
<dbReference type="Proteomes" id="UP000012046">
    <property type="component" value="Unassembled WGS sequence"/>
</dbReference>
<dbReference type="PATRIC" id="fig|1129374.4.peg.610"/>
<evidence type="ECO:0000313" key="1">
    <source>
        <dbReference type="EMBL" id="EHR42213.1"/>
    </source>
</evidence>
<protein>
    <submittedName>
        <fullName evidence="1">Glycosyl transferase</fullName>
    </submittedName>
</protein>